<dbReference type="EMBL" id="JBHUEO010000009">
    <property type="protein sequence ID" value="MFD1706201.1"/>
    <property type="molecule type" value="Genomic_DNA"/>
</dbReference>
<dbReference type="Proteomes" id="UP001597301">
    <property type="component" value="Unassembled WGS sequence"/>
</dbReference>
<organism evidence="1 2">
    <name type="scientific">Siminovitchia sediminis</name>
    <dbReference type="NCBI Taxonomy" id="1274353"/>
    <lineage>
        <taxon>Bacteria</taxon>
        <taxon>Bacillati</taxon>
        <taxon>Bacillota</taxon>
        <taxon>Bacilli</taxon>
        <taxon>Bacillales</taxon>
        <taxon>Bacillaceae</taxon>
        <taxon>Siminovitchia</taxon>
    </lineage>
</organism>
<evidence type="ECO:0000313" key="1">
    <source>
        <dbReference type="EMBL" id="MFD1706201.1"/>
    </source>
</evidence>
<protein>
    <submittedName>
        <fullName evidence="1">YtxH domain-containing protein</fullName>
    </submittedName>
</protein>
<dbReference type="RefSeq" id="WP_380772779.1">
    <property type="nucleotide sequence ID" value="NZ_JBHUEO010000009.1"/>
</dbReference>
<accession>A0ABW4KF92</accession>
<reference evidence="2" key="1">
    <citation type="journal article" date="2019" name="Int. J. Syst. Evol. Microbiol.">
        <title>The Global Catalogue of Microorganisms (GCM) 10K type strain sequencing project: providing services to taxonomists for standard genome sequencing and annotation.</title>
        <authorList>
            <consortium name="The Broad Institute Genomics Platform"/>
            <consortium name="The Broad Institute Genome Sequencing Center for Infectious Disease"/>
            <person name="Wu L."/>
            <person name="Ma J."/>
        </authorList>
    </citation>
    <scope>NUCLEOTIDE SEQUENCE [LARGE SCALE GENOMIC DNA]</scope>
    <source>
        <strain evidence="2">CGMCC 1.12295</strain>
    </source>
</reference>
<sequence>MAKMNPYVLLGLGVAGAFLSSKENRDKAMEMVGKAKDKAADLMGSVSHDNANLIAKVKEKAANLMGKTSENEQDLVIKAGRPEPYDIEDTKMVDEGAQYGVKYYNEEVQQQH</sequence>
<proteinExistence type="predicted"/>
<evidence type="ECO:0000313" key="2">
    <source>
        <dbReference type="Proteomes" id="UP001597301"/>
    </source>
</evidence>
<gene>
    <name evidence="1" type="ORF">ACFSCZ_05445</name>
</gene>
<name>A0ABW4KF92_9BACI</name>
<keyword evidence="2" id="KW-1185">Reference proteome</keyword>
<comment type="caution">
    <text evidence="1">The sequence shown here is derived from an EMBL/GenBank/DDBJ whole genome shotgun (WGS) entry which is preliminary data.</text>
</comment>